<comment type="subcellular location">
    <subcellularLocation>
        <location evidence="8">Mitochondrion inner membrane</location>
        <topology evidence="8">Peripheral membrane protein</topology>
        <orientation evidence="8">Intermembrane side</orientation>
    </subcellularLocation>
</comment>
<proteinExistence type="inferred from homology"/>
<dbReference type="GO" id="GO:0046872">
    <property type="term" value="F:metal ion binding"/>
    <property type="evidence" value="ECO:0007669"/>
    <property type="project" value="UniProtKB-KW"/>
</dbReference>
<keyword evidence="2" id="KW-0479">Metal-binding</keyword>
<evidence type="ECO:0000256" key="6">
    <source>
        <dbReference type="ARBA" id="ARBA00023128"/>
    </source>
</evidence>
<evidence type="ECO:0000256" key="7">
    <source>
        <dbReference type="ARBA" id="ARBA00023157"/>
    </source>
</evidence>
<accession>A0A5E4NE60</accession>
<comment type="function">
    <text evidence="8">Mitochondrial intermembrane chaperone that participates in the import and insertion of some multi-pass transmembrane proteins into the mitochondrial inner membrane. Also required for the transfer of beta-barrel precursors from the TOM complex to the sorting and assembly machinery (SAM complex) of the outer membrane. Acts as a chaperone-like protein that protects the hydrophobic precursors from aggregation and guide them through the mitochondrial intermembrane space.</text>
</comment>
<dbReference type="OrthoDB" id="1551503at2759"/>
<dbReference type="SUPFAM" id="SSF144122">
    <property type="entry name" value="Tim10-like"/>
    <property type="match status" value="1"/>
</dbReference>
<keyword evidence="8" id="KW-0472">Membrane</keyword>
<dbReference type="PANTHER" id="PTHR13172">
    <property type="entry name" value="MITOCHONDRIAL IMPORT INNER MEMBRANE TRANSLOCASE SUBUNIT TIM9B"/>
    <property type="match status" value="1"/>
</dbReference>
<evidence type="ECO:0000256" key="2">
    <source>
        <dbReference type="ARBA" id="ARBA00022723"/>
    </source>
</evidence>
<keyword evidence="7 8" id="KW-1015">Disulfide bond</keyword>
<evidence type="ECO:0000256" key="3">
    <source>
        <dbReference type="ARBA" id="ARBA00022833"/>
    </source>
</evidence>
<evidence type="ECO:0000313" key="11">
    <source>
        <dbReference type="Proteomes" id="UP000325440"/>
    </source>
</evidence>
<keyword evidence="3" id="KW-0862">Zinc</keyword>
<dbReference type="GO" id="GO:0005743">
    <property type="term" value="C:mitochondrial inner membrane"/>
    <property type="evidence" value="ECO:0007669"/>
    <property type="project" value="UniProtKB-SubCell"/>
</dbReference>
<dbReference type="Proteomes" id="UP000325440">
    <property type="component" value="Unassembled WGS sequence"/>
</dbReference>
<organism evidence="10 11">
    <name type="scientific">Cinara cedri</name>
    <dbReference type="NCBI Taxonomy" id="506608"/>
    <lineage>
        <taxon>Eukaryota</taxon>
        <taxon>Metazoa</taxon>
        <taxon>Ecdysozoa</taxon>
        <taxon>Arthropoda</taxon>
        <taxon>Hexapoda</taxon>
        <taxon>Insecta</taxon>
        <taxon>Pterygota</taxon>
        <taxon>Neoptera</taxon>
        <taxon>Paraneoptera</taxon>
        <taxon>Hemiptera</taxon>
        <taxon>Sternorrhyncha</taxon>
        <taxon>Aphidomorpha</taxon>
        <taxon>Aphidoidea</taxon>
        <taxon>Aphididae</taxon>
        <taxon>Lachninae</taxon>
        <taxon>Cinara</taxon>
    </lineage>
</organism>
<evidence type="ECO:0000256" key="1">
    <source>
        <dbReference type="ARBA" id="ARBA00022448"/>
    </source>
</evidence>
<dbReference type="Pfam" id="PF02953">
    <property type="entry name" value="zf-Tim10_DDP"/>
    <property type="match status" value="1"/>
</dbReference>
<dbReference type="InterPro" id="IPR004217">
    <property type="entry name" value="Tim10-like"/>
</dbReference>
<evidence type="ECO:0000256" key="5">
    <source>
        <dbReference type="ARBA" id="ARBA00023010"/>
    </source>
</evidence>
<keyword evidence="8" id="KW-0999">Mitochondrion inner membrane</keyword>
<comment type="domain">
    <text evidence="8">The twin CX3C motif contains 4 conserved Cys residues that form 2 disulfide bonds in the mitochondrial intermembrane space.</text>
</comment>
<evidence type="ECO:0000313" key="10">
    <source>
        <dbReference type="EMBL" id="VVC42034.1"/>
    </source>
</evidence>
<keyword evidence="11" id="KW-1185">Reference proteome</keyword>
<gene>
    <name evidence="10" type="ORF">CINCED_3A010322</name>
</gene>
<evidence type="ECO:0000259" key="9">
    <source>
        <dbReference type="Pfam" id="PF02953"/>
    </source>
</evidence>
<comment type="subunit">
    <text evidence="8">Heterohexamer.</text>
</comment>
<dbReference type="EMBL" id="CABPRJ010001934">
    <property type="protein sequence ID" value="VVC42034.1"/>
    <property type="molecule type" value="Genomic_DNA"/>
</dbReference>
<keyword evidence="1 8" id="KW-0813">Transport</keyword>
<sequence>MDDEVQLKSIREFLQNYNKITDDCFSQCTYTFSHSRLTDDEATCASYCVQKAKFVEQKCMQAFIEHQQSMQIKFMEEASQNQAVVNLGISNTDTKEIVEQKSIESKKD</sequence>
<evidence type="ECO:0000256" key="8">
    <source>
        <dbReference type="RuleBase" id="RU367043"/>
    </source>
</evidence>
<protein>
    <recommendedName>
        <fullName evidence="8">Mitochondrial import inner membrane translocase subunit</fullName>
    </recommendedName>
</protein>
<name>A0A5E4NE60_9HEMI</name>
<comment type="similarity">
    <text evidence="8">Belongs to the small Tim family.</text>
</comment>
<feature type="domain" description="Tim10-like" evidence="9">
    <location>
        <begin position="6"/>
        <end position="64"/>
    </location>
</feature>
<dbReference type="Gene3D" id="1.10.287.810">
    <property type="entry name" value="Mitochondrial import inner membrane translocase subunit tim13 like domains"/>
    <property type="match status" value="1"/>
</dbReference>
<dbReference type="GO" id="GO:0015031">
    <property type="term" value="P:protein transport"/>
    <property type="evidence" value="ECO:0007669"/>
    <property type="project" value="UniProtKB-KW"/>
</dbReference>
<keyword evidence="6 8" id="KW-0496">Mitochondrion</keyword>
<dbReference type="AlphaFoldDB" id="A0A5E4NE60"/>
<keyword evidence="4 8" id="KW-0653">Protein transport</keyword>
<evidence type="ECO:0000256" key="4">
    <source>
        <dbReference type="ARBA" id="ARBA00022927"/>
    </source>
</evidence>
<reference evidence="10 11" key="1">
    <citation type="submission" date="2019-08" db="EMBL/GenBank/DDBJ databases">
        <authorList>
            <person name="Alioto T."/>
            <person name="Alioto T."/>
            <person name="Gomez Garrido J."/>
        </authorList>
    </citation>
    <scope>NUCLEOTIDE SEQUENCE [LARGE SCALE GENOMIC DNA]</scope>
</reference>
<keyword evidence="5 8" id="KW-0811">Translocation</keyword>
<dbReference type="InterPro" id="IPR035427">
    <property type="entry name" value="Tim10-like_dom_sf"/>
</dbReference>
<keyword evidence="8" id="KW-0143">Chaperone</keyword>
<dbReference type="InterPro" id="IPR050673">
    <property type="entry name" value="Mito_inner_translocase_sub"/>
</dbReference>